<name>A0A8H4LB73_9HYPO</name>
<proteinExistence type="inferred from homology"/>
<dbReference type="InterPro" id="IPR016181">
    <property type="entry name" value="Acyl_CoA_acyltransferase"/>
</dbReference>
<dbReference type="Pfam" id="PF13523">
    <property type="entry name" value="Acetyltransf_8"/>
    <property type="match status" value="1"/>
</dbReference>
<reference evidence="3 4" key="1">
    <citation type="submission" date="2020-01" db="EMBL/GenBank/DDBJ databases">
        <title>Identification and distribution of gene clusters putatively required for synthesis of sphingolipid metabolism inhibitors in phylogenetically diverse species of the filamentous fungus Fusarium.</title>
        <authorList>
            <person name="Kim H.-S."/>
            <person name="Busman M."/>
            <person name="Brown D.W."/>
            <person name="Divon H."/>
            <person name="Uhlig S."/>
            <person name="Proctor R.H."/>
        </authorList>
    </citation>
    <scope>NUCLEOTIDE SEQUENCE [LARGE SCALE GENOMIC DNA]</scope>
    <source>
        <strain evidence="3 4">NRRL 20459</strain>
    </source>
</reference>
<dbReference type="SUPFAM" id="SSF55729">
    <property type="entry name" value="Acyl-CoA N-acyltransferases (Nat)"/>
    <property type="match status" value="1"/>
</dbReference>
<evidence type="ECO:0000256" key="1">
    <source>
        <dbReference type="ARBA" id="ARBA00009893"/>
    </source>
</evidence>
<keyword evidence="4" id="KW-1185">Reference proteome</keyword>
<evidence type="ECO:0000313" key="4">
    <source>
        <dbReference type="Proteomes" id="UP000554235"/>
    </source>
</evidence>
<dbReference type="SMART" id="SM01006">
    <property type="entry name" value="AlcB"/>
    <property type="match status" value="1"/>
</dbReference>
<protein>
    <submittedName>
        <fullName evidence="3">Aerobactin siderophore biosynthesis iucB</fullName>
    </submittedName>
</protein>
<dbReference type="InterPro" id="IPR019432">
    <property type="entry name" value="Acyltransferase_MbtK/IucB-like"/>
</dbReference>
<organism evidence="3 4">
    <name type="scientific">Fusarium albosuccineum</name>
    <dbReference type="NCBI Taxonomy" id="1237068"/>
    <lineage>
        <taxon>Eukaryota</taxon>
        <taxon>Fungi</taxon>
        <taxon>Dikarya</taxon>
        <taxon>Ascomycota</taxon>
        <taxon>Pezizomycotina</taxon>
        <taxon>Sordariomycetes</taxon>
        <taxon>Hypocreomycetidae</taxon>
        <taxon>Hypocreales</taxon>
        <taxon>Nectriaceae</taxon>
        <taxon>Fusarium</taxon>
        <taxon>Fusarium decemcellulare species complex</taxon>
    </lineage>
</organism>
<gene>
    <name evidence="3" type="ORF">FALBO_8156</name>
</gene>
<accession>A0A8H4LB73</accession>
<feature type="domain" description="Acyltransferase MbtK/IucB-like conserved" evidence="2">
    <location>
        <begin position="240"/>
        <end position="289"/>
    </location>
</feature>
<evidence type="ECO:0000313" key="3">
    <source>
        <dbReference type="EMBL" id="KAF4465005.1"/>
    </source>
</evidence>
<comment type="similarity">
    <text evidence="1">Belongs to the lysine N-acyltransferase MbtK family.</text>
</comment>
<comment type="caution">
    <text evidence="3">The sequence shown here is derived from an EMBL/GenBank/DDBJ whole genome shotgun (WGS) entry which is preliminary data.</text>
</comment>
<evidence type="ECO:0000259" key="2">
    <source>
        <dbReference type="SMART" id="SM01006"/>
    </source>
</evidence>
<dbReference type="Proteomes" id="UP000554235">
    <property type="component" value="Unassembled WGS sequence"/>
</dbReference>
<dbReference type="GO" id="GO:0016410">
    <property type="term" value="F:N-acyltransferase activity"/>
    <property type="evidence" value="ECO:0007669"/>
    <property type="project" value="TreeGrafter"/>
</dbReference>
<dbReference type="PANTHER" id="PTHR31438:SF7">
    <property type="entry name" value="ACYLTRANSFERASE MBTK_IUCB-LIKE CONSERVED DOMAIN-CONTAINING PROTEIN"/>
    <property type="match status" value="1"/>
</dbReference>
<dbReference type="AlphaFoldDB" id="A0A8H4LB73"/>
<dbReference type="OrthoDB" id="4250781at2759"/>
<sequence>MASSDPFQQQSPIKIRLPHPYLTTYFLEPTAPGKQSYRLRKADSAEDGTPFPKVLHDDGLVFTKVPTAESDKIPDSDNTAWARARRSPVWSLAWESQKPTLAQVWMFLYTYFTHQLEVEQFRLRLEGSGAESLAESLVLSMVSIDLPKPYKKPDPAAGKDIEVLVLRSAFWQGCLSPLGQKPVWLPTWKSENVVPHLDYVMTPTSEVTLLRHPRRTPKPTRGSLIYSRYIPSLDEHFSLVALDYTNPEHLGLFNKWQNDPRVAAGWNETGTLEEHTVYLRNIDEDPHQFSVLGYFNNTPFAYFELYWAKEDKMGQHYAALDFDRGRHSLVGDSTFRGQHRVMAWWPSVMHYEFLDDHRTENVVGEPKLSNEKVLMYEMIFGLHQNKWMDLPHKRSNLVVCSRERFFQLCPFNQHKPRVAGTTFGFEPKL</sequence>
<dbReference type="GO" id="GO:0019290">
    <property type="term" value="P:siderophore biosynthetic process"/>
    <property type="evidence" value="ECO:0007669"/>
    <property type="project" value="InterPro"/>
</dbReference>
<dbReference type="Gene3D" id="3.40.630.30">
    <property type="match status" value="1"/>
</dbReference>
<dbReference type="EMBL" id="JAADYS010001109">
    <property type="protein sequence ID" value="KAF4465005.1"/>
    <property type="molecule type" value="Genomic_DNA"/>
</dbReference>
<dbReference type="PANTHER" id="PTHR31438">
    <property type="entry name" value="LYSINE N-ACYLTRANSFERASE C17G9.06C-RELATED"/>
    <property type="match status" value="1"/>
</dbReference>